<evidence type="ECO:0000313" key="2">
    <source>
        <dbReference type="EMBL" id="RIA82675.1"/>
    </source>
</evidence>
<dbReference type="AlphaFoldDB" id="A0A397SEL2"/>
<reference evidence="2 3" key="1">
    <citation type="submission" date="2018-06" db="EMBL/GenBank/DDBJ databases">
        <title>Comparative genomics reveals the genomic features of Rhizophagus irregularis, R. cerebriforme, R. diaphanum and Gigaspora rosea, and their symbiotic lifestyle signature.</title>
        <authorList>
            <person name="Morin E."/>
            <person name="San Clemente H."/>
            <person name="Chen E.C.H."/>
            <person name="De La Providencia I."/>
            <person name="Hainaut M."/>
            <person name="Kuo A."/>
            <person name="Kohler A."/>
            <person name="Murat C."/>
            <person name="Tang N."/>
            <person name="Roy S."/>
            <person name="Loubradou J."/>
            <person name="Henrissat B."/>
            <person name="Grigoriev I.V."/>
            <person name="Corradi N."/>
            <person name="Roux C."/>
            <person name="Martin F.M."/>
        </authorList>
    </citation>
    <scope>NUCLEOTIDE SEQUENCE [LARGE SCALE GENOMIC DNA]</scope>
    <source>
        <strain evidence="2 3">DAOM 227022</strain>
    </source>
</reference>
<dbReference type="Proteomes" id="UP000265703">
    <property type="component" value="Unassembled WGS sequence"/>
</dbReference>
<sequence>MKFNCRFFQEIESNAEKITIDVVRTTTIEKLKKEIKKQLEEDGNEIFADIDAEAIILWKLEGNISDYHWNEDHSEDYTQIIINSPLLIMKRKNLALEQQLDEITQRTADMRIQTPPNENPVIEEFINENPNNEELNEEITNDPEVGDSIQASIRNSHFGQSSFVRLFIGEEIRLGDELKLDGKVVSSVVKTNKGLAIPYGGIDCTCESDIFKAHYGYRPNERARESLRRRYSIANRSLEFLKNLE</sequence>
<evidence type="ECO:0000256" key="1">
    <source>
        <dbReference type="SAM" id="Coils"/>
    </source>
</evidence>
<feature type="coiled-coil region" evidence="1">
    <location>
        <begin position="86"/>
        <end position="113"/>
    </location>
</feature>
<proteinExistence type="predicted"/>
<comment type="caution">
    <text evidence="2">The sequence shown here is derived from an EMBL/GenBank/DDBJ whole genome shotgun (WGS) entry which is preliminary data.</text>
</comment>
<name>A0A397SEL2_9GLOM</name>
<keyword evidence="1" id="KW-0175">Coiled coil</keyword>
<gene>
    <name evidence="2" type="ORF">C1645_835000</name>
</gene>
<evidence type="ECO:0000313" key="3">
    <source>
        <dbReference type="Proteomes" id="UP000265703"/>
    </source>
</evidence>
<dbReference type="EMBL" id="QKYT01000642">
    <property type="protein sequence ID" value="RIA82675.1"/>
    <property type="molecule type" value="Genomic_DNA"/>
</dbReference>
<accession>A0A397SEL2</accession>
<keyword evidence="3" id="KW-1185">Reference proteome</keyword>
<protein>
    <submittedName>
        <fullName evidence="2">Uncharacterized protein</fullName>
    </submittedName>
</protein>
<organism evidence="2 3">
    <name type="scientific">Glomus cerebriforme</name>
    <dbReference type="NCBI Taxonomy" id="658196"/>
    <lineage>
        <taxon>Eukaryota</taxon>
        <taxon>Fungi</taxon>
        <taxon>Fungi incertae sedis</taxon>
        <taxon>Mucoromycota</taxon>
        <taxon>Glomeromycotina</taxon>
        <taxon>Glomeromycetes</taxon>
        <taxon>Glomerales</taxon>
        <taxon>Glomeraceae</taxon>
        <taxon>Glomus</taxon>
    </lineage>
</organism>